<keyword evidence="5" id="KW-1185">Reference proteome</keyword>
<sequence>MFILSFFNFSNLVEPPAVMMRSVLALVSLSVVLVNAQAPTLQIQIMSPALETEGRQGCISASDNVDGAPVVFHDCNTEDLTKHSWVYQPWVPNRVSTPSGPQPIKVFGDKCLDVKDGANNDGAELQIWSCVPGSTNQQWISNPDLTFNWAGTDKCIDLTDGSIADGNQLQLWTCAAQNDNQKFWGKKVPNTRANRLVSPAVPLIAFHLRSLVNKEPMCMSATNDADGASVVLAECRRFTDTAPANQTWVYAAEPLSGPIKTYGGTKCLDVPNGDATNGNRLQIRNCVEGDANQQWKRRSPFPNFTIEWVGKNKCVDITNGDMTVGNSLQISDCDASSEYQTWWLFDQ</sequence>
<proteinExistence type="predicted"/>
<dbReference type="Proteomes" id="UP001437256">
    <property type="component" value="Unassembled WGS sequence"/>
</dbReference>
<dbReference type="PANTHER" id="PTHR11675">
    <property type="entry name" value="N-ACETYLGALACTOSAMINYLTRANSFERASE"/>
    <property type="match status" value="1"/>
</dbReference>
<evidence type="ECO:0000313" key="5">
    <source>
        <dbReference type="Proteomes" id="UP001437256"/>
    </source>
</evidence>
<dbReference type="InterPro" id="IPR000772">
    <property type="entry name" value="Ricin_B_lectin"/>
</dbReference>
<comment type="caution">
    <text evidence="4">The sequence shown here is derived from an EMBL/GenBank/DDBJ whole genome shotgun (WGS) entry which is preliminary data.</text>
</comment>
<dbReference type="SUPFAM" id="SSF50370">
    <property type="entry name" value="Ricin B-like lectins"/>
    <property type="match status" value="3"/>
</dbReference>
<name>A0ABR2Z8R9_9AGAR</name>
<dbReference type="EMBL" id="JBBXMP010000551">
    <property type="protein sequence ID" value="KAL0057399.1"/>
    <property type="molecule type" value="Genomic_DNA"/>
</dbReference>
<feature type="domain" description="Ricin B lectin" evidence="3">
    <location>
        <begin position="206"/>
        <end position="345"/>
    </location>
</feature>
<dbReference type="Pfam" id="PF00652">
    <property type="entry name" value="Ricin_B_lectin"/>
    <property type="match status" value="2"/>
</dbReference>
<keyword evidence="2" id="KW-1015">Disulfide bond</keyword>
<dbReference type="Gene3D" id="2.80.10.50">
    <property type="match status" value="2"/>
</dbReference>
<feature type="domain" description="Ricin B lectin" evidence="3">
    <location>
        <begin position="48"/>
        <end position="186"/>
    </location>
</feature>
<evidence type="ECO:0000259" key="3">
    <source>
        <dbReference type="SMART" id="SM00458"/>
    </source>
</evidence>
<protein>
    <recommendedName>
        <fullName evidence="3">Ricin B lectin domain-containing protein</fullName>
    </recommendedName>
</protein>
<dbReference type="SMART" id="SM00458">
    <property type="entry name" value="RICIN"/>
    <property type="match status" value="2"/>
</dbReference>
<evidence type="ECO:0000313" key="4">
    <source>
        <dbReference type="EMBL" id="KAL0057399.1"/>
    </source>
</evidence>
<dbReference type="PROSITE" id="PS50231">
    <property type="entry name" value="RICIN_B_LECTIN"/>
    <property type="match status" value="3"/>
</dbReference>
<accession>A0ABR2Z8R9</accession>
<dbReference type="InterPro" id="IPR035992">
    <property type="entry name" value="Ricin_B-like_lectins"/>
</dbReference>
<gene>
    <name evidence="4" type="ORF">AAF712_015960</name>
</gene>
<keyword evidence="1" id="KW-0430">Lectin</keyword>
<organism evidence="4 5">
    <name type="scientific">Marasmius tenuissimus</name>
    <dbReference type="NCBI Taxonomy" id="585030"/>
    <lineage>
        <taxon>Eukaryota</taxon>
        <taxon>Fungi</taxon>
        <taxon>Dikarya</taxon>
        <taxon>Basidiomycota</taxon>
        <taxon>Agaricomycotina</taxon>
        <taxon>Agaricomycetes</taxon>
        <taxon>Agaricomycetidae</taxon>
        <taxon>Agaricales</taxon>
        <taxon>Marasmiineae</taxon>
        <taxon>Marasmiaceae</taxon>
        <taxon>Marasmius</taxon>
    </lineage>
</organism>
<dbReference type="CDD" id="cd00161">
    <property type="entry name" value="beta-trefoil_Ricin-like"/>
    <property type="match status" value="2"/>
</dbReference>
<evidence type="ECO:0000256" key="1">
    <source>
        <dbReference type="ARBA" id="ARBA00022734"/>
    </source>
</evidence>
<dbReference type="PANTHER" id="PTHR11675:SF126">
    <property type="entry name" value="RICIN B LECTIN DOMAIN-CONTAINING PROTEIN"/>
    <property type="match status" value="1"/>
</dbReference>
<evidence type="ECO:0000256" key="2">
    <source>
        <dbReference type="ARBA" id="ARBA00023157"/>
    </source>
</evidence>
<reference evidence="4 5" key="1">
    <citation type="submission" date="2024-05" db="EMBL/GenBank/DDBJ databases">
        <title>A draft genome resource for the thread blight pathogen Marasmius tenuissimus strain MS-2.</title>
        <authorList>
            <person name="Yulfo-Soto G.E."/>
            <person name="Baruah I.K."/>
            <person name="Amoako-Attah I."/>
            <person name="Bukari Y."/>
            <person name="Meinhardt L.W."/>
            <person name="Bailey B.A."/>
            <person name="Cohen S.P."/>
        </authorList>
    </citation>
    <scope>NUCLEOTIDE SEQUENCE [LARGE SCALE GENOMIC DNA]</scope>
    <source>
        <strain evidence="4 5">MS-2</strain>
    </source>
</reference>